<dbReference type="EMBL" id="JAGHQL010000159">
    <property type="protein sequence ID" value="KAH0537151.1"/>
    <property type="molecule type" value="Genomic_DNA"/>
</dbReference>
<keyword evidence="3" id="KW-0677">Repeat</keyword>
<dbReference type="Proteomes" id="UP000698800">
    <property type="component" value="Unassembled WGS sequence"/>
</dbReference>
<dbReference type="Gene3D" id="2.130.10.10">
    <property type="entry name" value="YVTN repeat-like/Quinoprotein amine dehydrogenase"/>
    <property type="match status" value="1"/>
</dbReference>
<dbReference type="InterPro" id="IPR001680">
    <property type="entry name" value="WD40_rpt"/>
</dbReference>
<feature type="repeat" description="WD" evidence="4">
    <location>
        <begin position="931"/>
        <end position="965"/>
    </location>
</feature>
<comment type="similarity">
    <text evidence="1">Belongs to the WD repeat LST8 family.</text>
</comment>
<accession>A0A9P8HWY2</accession>
<dbReference type="SUPFAM" id="SSF50978">
    <property type="entry name" value="WD40 repeat-like"/>
    <property type="match status" value="1"/>
</dbReference>
<dbReference type="InterPro" id="IPR015943">
    <property type="entry name" value="WD40/YVTN_repeat-like_dom_sf"/>
</dbReference>
<evidence type="ECO:0000256" key="4">
    <source>
        <dbReference type="PROSITE-ProRule" id="PRU00221"/>
    </source>
</evidence>
<dbReference type="PANTHER" id="PTHR19842">
    <property type="entry name" value="G BETA-LIKE PROTEIN GBL"/>
    <property type="match status" value="1"/>
</dbReference>
<dbReference type="PROSITE" id="PS00678">
    <property type="entry name" value="WD_REPEATS_1"/>
    <property type="match status" value="2"/>
</dbReference>
<feature type="repeat" description="WD" evidence="4">
    <location>
        <begin position="1138"/>
        <end position="1165"/>
    </location>
</feature>
<evidence type="ECO:0000313" key="6">
    <source>
        <dbReference type="EMBL" id="KAH0537151.1"/>
    </source>
</evidence>
<dbReference type="SMART" id="SM00320">
    <property type="entry name" value="WD40"/>
    <property type="match status" value="5"/>
</dbReference>
<feature type="repeat" description="WD" evidence="4">
    <location>
        <begin position="1204"/>
        <end position="1233"/>
    </location>
</feature>
<dbReference type="GO" id="GO:0032956">
    <property type="term" value="P:regulation of actin cytoskeleton organization"/>
    <property type="evidence" value="ECO:0007669"/>
    <property type="project" value="TreeGrafter"/>
</dbReference>
<organism evidence="6 7">
    <name type="scientific">Glutinoglossum americanum</name>
    <dbReference type="NCBI Taxonomy" id="1670608"/>
    <lineage>
        <taxon>Eukaryota</taxon>
        <taxon>Fungi</taxon>
        <taxon>Dikarya</taxon>
        <taxon>Ascomycota</taxon>
        <taxon>Pezizomycotina</taxon>
        <taxon>Geoglossomycetes</taxon>
        <taxon>Geoglossales</taxon>
        <taxon>Geoglossaceae</taxon>
        <taxon>Glutinoglossum</taxon>
    </lineage>
</organism>
<feature type="compositionally biased region" description="Acidic residues" evidence="5">
    <location>
        <begin position="1374"/>
        <end position="1384"/>
    </location>
</feature>
<sequence length="1384" mass="150366">MAALYCYRKLPNFIDLTGSDEDDDDDDGGKILVPTSVAEHHHPSGLPPAFSDAIQDTLLEAAKESTRRLAAASLLATVPSHGPSVPPSNSPAKRPSVSALAVGSPPRPAGDFGGPRFSPPLKGAVASLAGPPRVEPRLRNPALAHTQTTIEGFFHRARPSSNGQYGGRRNENCVGNTLEIHKRIALEEHHITKGRSGELELIQQTNHSSLPSKEKAMFVGQIRNSTKNELSVGENGIRQGVSKKMAIEFLRTQVFPHLAGIMDVSKYIKTPEERRQIGKETIRKMFAKPYFEETLLNSNATSAKARENEIKAFVKASFDEVVGERERQVAAVDGIVERGGQRQGSVVGVKLGPDEIAEVIWALDGFAGITDPKRPPGGQDGSLTGTAIGSAISSKRTVDGVIKAPSISGANGYISPYPGGSSMVIATAAPLPRVTQGNGRAEGYISPYLDGGSMATTPTATPTRSHIIKLSVGRAHLLKFISEDPSLRPVGHLPKHSFAGSSTRQRVPPSRSAKLQTVRARASSNFTKVRTKHNALPELEGSNISRASKALDELSSSLQHLSSLVRSPSLQSSSDRSISADVRTVVTSEKHGKPLAAQRSPTSIEPILLESDSSDDMDGRRSSSRILEKNLNRLRDAQLPIEDPVANLRRGSASESSLVKDRLMAIVKSAKPFVSDCDRGSLEEGCFHGWWSVGKVLHVDFSEDEMAKVLQVLEGSDKAIDARLLPFAGFLEPPVHQKLMTLASKMADRDISSIGASFIKDGLLPGRGVEDVHRFLVDAALGCLTASPSIIQVIIAAPSPKLGDHVFSTSTDSLLRRREFGLGHARGGWHSPTAIESELTLRICDTMKEWKTWNGGSSDTASVAWDITGEYFAAGFSTLTDAYNMQYNRRNSLVLGDIWRNTVKEFPDHRVPRPRTELVSIVDDLFLYQTVSQVKFAAKGKRMYSASFDKTVKIWDFAASDAHNRLLATLHQGADVDVMALSADEHLATGSRDDQATVKVWNVDKANPSLSKLYASFSSLRKGPAVYPSCMQWGQHSSVNQYLLVGFSGEERSGPGRKGDIVLWDAGSESRISVSPAAQNTFDAVWHPSMAAFVVGCALPGSESTKRPDRMRTCVRTYRPVGGGFRDDCELGCPAYDINDVTWSSDATYVTASCTDGTVYVWDTRFVQADHGWLHVLQHGEPIVPLSENEPRERTDTGVRFTQWGPTSDRLYTGSSDGMIKSWNIKRATEDVLVADVANIRSIVMSGAFSPDHSRLLVGDGKGSVHVLMTGMDDGGQVEKMKFEPAEKVEENGLEGCEEADRLVTSGQVVMHHGRPYQGPNYRTADKRRQALEEELDEIYTRAHQGQDSNDNNAVDLDRPGSSMEIDESHGLESLDDCDPMDLG</sequence>
<keyword evidence="2 4" id="KW-0853">WD repeat</keyword>
<dbReference type="GO" id="GO:0031932">
    <property type="term" value="C:TORC2 complex"/>
    <property type="evidence" value="ECO:0007669"/>
    <property type="project" value="InterPro"/>
</dbReference>
<dbReference type="InterPro" id="IPR037588">
    <property type="entry name" value="MLST8"/>
</dbReference>
<evidence type="ECO:0000256" key="1">
    <source>
        <dbReference type="ARBA" id="ARBA00009890"/>
    </source>
</evidence>
<feature type="region of interest" description="Disordered" evidence="5">
    <location>
        <begin position="491"/>
        <end position="519"/>
    </location>
</feature>
<evidence type="ECO:0000313" key="7">
    <source>
        <dbReference type="Proteomes" id="UP000698800"/>
    </source>
</evidence>
<dbReference type="OrthoDB" id="10248252at2759"/>
<feature type="compositionally biased region" description="Polar residues" evidence="5">
    <location>
        <begin position="1344"/>
        <end position="1353"/>
    </location>
</feature>
<evidence type="ECO:0000256" key="2">
    <source>
        <dbReference type="ARBA" id="ARBA00022574"/>
    </source>
</evidence>
<protein>
    <submittedName>
        <fullName evidence="6">Uncharacterized protein</fullName>
    </submittedName>
</protein>
<feature type="region of interest" description="Disordered" evidence="5">
    <location>
        <begin position="78"/>
        <end position="121"/>
    </location>
</feature>
<name>A0A9P8HWY2_9PEZI</name>
<comment type="caution">
    <text evidence="6">The sequence shown here is derived from an EMBL/GenBank/DDBJ whole genome shotgun (WGS) entry which is preliminary data.</text>
</comment>
<gene>
    <name evidence="6" type="ORF">FGG08_006021</name>
</gene>
<proteinExistence type="inferred from homology"/>
<feature type="region of interest" description="Disordered" evidence="5">
    <location>
        <begin position="1342"/>
        <end position="1384"/>
    </location>
</feature>
<dbReference type="GO" id="GO:0031931">
    <property type="term" value="C:TORC1 complex"/>
    <property type="evidence" value="ECO:0007669"/>
    <property type="project" value="InterPro"/>
</dbReference>
<dbReference type="Pfam" id="PF00400">
    <property type="entry name" value="WD40"/>
    <property type="match status" value="3"/>
</dbReference>
<evidence type="ECO:0000256" key="3">
    <source>
        <dbReference type="ARBA" id="ARBA00022737"/>
    </source>
</evidence>
<feature type="compositionally biased region" description="Low complexity" evidence="5">
    <location>
        <begin position="565"/>
        <end position="579"/>
    </location>
</feature>
<feature type="region of interest" description="Disordered" evidence="5">
    <location>
        <begin position="565"/>
        <end position="621"/>
    </location>
</feature>
<dbReference type="InterPro" id="IPR019775">
    <property type="entry name" value="WD40_repeat_CS"/>
</dbReference>
<keyword evidence="7" id="KW-1185">Reference proteome</keyword>
<evidence type="ECO:0000256" key="5">
    <source>
        <dbReference type="SAM" id="MobiDB-lite"/>
    </source>
</evidence>
<dbReference type="InterPro" id="IPR036322">
    <property type="entry name" value="WD40_repeat_dom_sf"/>
</dbReference>
<dbReference type="PANTHER" id="PTHR19842:SF2">
    <property type="entry name" value="WD REPEAT PROTEIN (AFU_ORTHOLOGUE AFUA_5G04300)"/>
    <property type="match status" value="1"/>
</dbReference>
<dbReference type="PROSITE" id="PS50082">
    <property type="entry name" value="WD_REPEATS_2"/>
    <property type="match status" value="3"/>
</dbReference>
<dbReference type="GO" id="GO:0031929">
    <property type="term" value="P:TOR signaling"/>
    <property type="evidence" value="ECO:0007669"/>
    <property type="project" value="InterPro"/>
</dbReference>
<reference evidence="6" key="1">
    <citation type="submission" date="2021-03" db="EMBL/GenBank/DDBJ databases">
        <title>Comparative genomics and phylogenomic investigation of the class Geoglossomycetes provide insights into ecological specialization and systematics.</title>
        <authorList>
            <person name="Melie T."/>
            <person name="Pirro S."/>
            <person name="Miller A.N."/>
            <person name="Quandt A."/>
        </authorList>
    </citation>
    <scope>NUCLEOTIDE SEQUENCE</scope>
    <source>
        <strain evidence="6">GBOQ0MN5Z8</strain>
    </source>
</reference>